<gene>
    <name evidence="2" type="ORF">SAMN04489708_1335</name>
</gene>
<dbReference type="AlphaFoldDB" id="A0A1H0W6M0"/>
<name>A0A1H0W6M0_9BURK</name>
<sequence length="219" mass="23267">MDATLEQLWHTLRDRLEARQLLGGRRPALSLRIPGTGDMWFGRAADVAPRRLPLLGLDEPGALGPADARAPLHAGVYALRPDVCAVASGGGPFGLCLEGFGGAMPGVFDEQVRHLGHMPPPQPTAAGGRLQSALGRGGNVLLVEGDPLALGMTGARLALNAELFEKCAKAYVLATASGGAVRPLPWIVRHVANRRLMKDEQSARQRVRHGLLPEESKGY</sequence>
<dbReference type="SUPFAM" id="SSF53639">
    <property type="entry name" value="AraD/HMP-PK domain-like"/>
    <property type="match status" value="1"/>
</dbReference>
<reference evidence="3" key="1">
    <citation type="submission" date="2016-10" db="EMBL/GenBank/DDBJ databases">
        <authorList>
            <person name="Varghese N."/>
            <person name="Submissions S."/>
        </authorList>
    </citation>
    <scope>NUCLEOTIDE SEQUENCE [LARGE SCALE GENOMIC DNA]</scope>
    <source>
        <strain evidence="3">DSM 17101</strain>
    </source>
</reference>
<feature type="region of interest" description="Disordered" evidence="1">
    <location>
        <begin position="199"/>
        <end position="219"/>
    </location>
</feature>
<dbReference type="OrthoDB" id="323529at2"/>
<dbReference type="Proteomes" id="UP000199317">
    <property type="component" value="Unassembled WGS sequence"/>
</dbReference>
<dbReference type="EMBL" id="FNJL01000033">
    <property type="protein sequence ID" value="SDP86035.1"/>
    <property type="molecule type" value="Genomic_DNA"/>
</dbReference>
<dbReference type="RefSeq" id="WP_092838552.1">
    <property type="nucleotide sequence ID" value="NZ_FNJL01000033.1"/>
</dbReference>
<protein>
    <submittedName>
        <fullName evidence="2">Ribulose-5-phosphate 4-epimerase/Fuculose-1-phosphate aldolase</fullName>
    </submittedName>
</protein>
<accession>A0A1H0W6M0</accession>
<evidence type="ECO:0000313" key="2">
    <source>
        <dbReference type="EMBL" id="SDP86035.1"/>
    </source>
</evidence>
<dbReference type="InterPro" id="IPR036409">
    <property type="entry name" value="Aldolase_II/adducin_N_sf"/>
</dbReference>
<proteinExistence type="predicted"/>
<keyword evidence="3" id="KW-1185">Reference proteome</keyword>
<evidence type="ECO:0000313" key="3">
    <source>
        <dbReference type="Proteomes" id="UP000199317"/>
    </source>
</evidence>
<dbReference type="Gene3D" id="3.40.225.10">
    <property type="entry name" value="Class II aldolase/adducin N-terminal domain"/>
    <property type="match status" value="1"/>
</dbReference>
<evidence type="ECO:0000256" key="1">
    <source>
        <dbReference type="SAM" id="MobiDB-lite"/>
    </source>
</evidence>
<organism evidence="2 3">
    <name type="scientific">Paracidovorax cattleyae</name>
    <dbReference type="NCBI Taxonomy" id="80868"/>
    <lineage>
        <taxon>Bacteria</taxon>
        <taxon>Pseudomonadati</taxon>
        <taxon>Pseudomonadota</taxon>
        <taxon>Betaproteobacteria</taxon>
        <taxon>Burkholderiales</taxon>
        <taxon>Comamonadaceae</taxon>
        <taxon>Paracidovorax</taxon>
    </lineage>
</organism>